<dbReference type="Proteomes" id="UP000526734">
    <property type="component" value="Unassembled WGS sequence"/>
</dbReference>
<feature type="domain" description="Lsr2 dimerization" evidence="3">
    <location>
        <begin position="1"/>
        <end position="58"/>
    </location>
</feature>
<gene>
    <name evidence="5" type="ORF">H4281_05115</name>
</gene>
<dbReference type="GO" id="GO:0016746">
    <property type="term" value="F:acyltransferase activity"/>
    <property type="evidence" value="ECO:0007669"/>
    <property type="project" value="InterPro"/>
</dbReference>
<dbReference type="Gene3D" id="4.10.320.10">
    <property type="entry name" value="E3-binding domain"/>
    <property type="match status" value="1"/>
</dbReference>
<organism evidence="5 6">
    <name type="scientific">Amycolatopsis dendrobii</name>
    <dbReference type="NCBI Taxonomy" id="2760662"/>
    <lineage>
        <taxon>Bacteria</taxon>
        <taxon>Bacillati</taxon>
        <taxon>Actinomycetota</taxon>
        <taxon>Actinomycetes</taxon>
        <taxon>Pseudonocardiales</taxon>
        <taxon>Pseudonocardiaceae</taxon>
        <taxon>Amycolatopsis</taxon>
    </lineage>
</organism>
<name>A0A7W3VSU7_9PSEU</name>
<comment type="caution">
    <text evidence="5">The sequence shown here is derived from an EMBL/GenBank/DDBJ whole genome shotgun (WGS) entry which is preliminary data.</text>
</comment>
<dbReference type="Pfam" id="PF23359">
    <property type="entry name" value="Lsr2_DNA-bd"/>
    <property type="match status" value="1"/>
</dbReference>
<dbReference type="AlphaFoldDB" id="A0A7W3VSU7"/>
<proteinExistence type="predicted"/>
<evidence type="ECO:0000256" key="1">
    <source>
        <dbReference type="ARBA" id="ARBA00023125"/>
    </source>
</evidence>
<dbReference type="InterPro" id="IPR024412">
    <property type="entry name" value="Lsr2_dim_dom"/>
</dbReference>
<dbReference type="Pfam" id="PF11774">
    <property type="entry name" value="Lsr2"/>
    <property type="match status" value="1"/>
</dbReference>
<evidence type="ECO:0000313" key="6">
    <source>
        <dbReference type="Proteomes" id="UP000526734"/>
    </source>
</evidence>
<dbReference type="InterPro" id="IPR042261">
    <property type="entry name" value="Lsr2-like_dimerization"/>
</dbReference>
<feature type="compositionally biased region" description="Basic residues" evidence="2">
    <location>
        <begin position="138"/>
        <end position="151"/>
    </location>
</feature>
<accession>A0A7W3VSU7</accession>
<evidence type="ECO:0000256" key="2">
    <source>
        <dbReference type="SAM" id="MobiDB-lite"/>
    </source>
</evidence>
<keyword evidence="1" id="KW-0238">DNA-binding</keyword>
<dbReference type="InterPro" id="IPR036625">
    <property type="entry name" value="E3-bd_dom_sf"/>
</dbReference>
<evidence type="ECO:0000313" key="5">
    <source>
        <dbReference type="EMBL" id="MBB1152500.1"/>
    </source>
</evidence>
<dbReference type="InterPro" id="IPR055370">
    <property type="entry name" value="Lsr2_DNA-bd"/>
</dbReference>
<dbReference type="GO" id="GO:0003677">
    <property type="term" value="F:DNA binding"/>
    <property type="evidence" value="ECO:0007669"/>
    <property type="project" value="UniProtKB-KW"/>
</dbReference>
<feature type="region of interest" description="Disordered" evidence="2">
    <location>
        <begin position="61"/>
        <end position="98"/>
    </location>
</feature>
<protein>
    <submittedName>
        <fullName evidence="5">Lsr2 family protein</fullName>
    </submittedName>
</protein>
<feature type="domain" description="Lsr2 DNA-binding" evidence="4">
    <location>
        <begin position="84"/>
        <end position="118"/>
    </location>
</feature>
<evidence type="ECO:0000259" key="4">
    <source>
        <dbReference type="Pfam" id="PF23359"/>
    </source>
</evidence>
<dbReference type="EMBL" id="JACGZW010000002">
    <property type="protein sequence ID" value="MBB1152500.1"/>
    <property type="molecule type" value="Genomic_DNA"/>
</dbReference>
<feature type="region of interest" description="Disordered" evidence="2">
    <location>
        <begin position="127"/>
        <end position="151"/>
    </location>
</feature>
<sequence length="151" mass="16246">MAQKVLVEIVDDLDGGVATQTVPFALDGLSYEIDLSDENAQTLREQLARYIDAGRRVGGRRIRTAVGQSTTSGGSHNGPATASNRERNQRVRARAQANGYKISDRGRISNEVYAAFEAGESAVPVVELEPAAETPAKPARKRAPRKKTVGK</sequence>
<reference evidence="5 6" key="1">
    <citation type="submission" date="2020-08" db="EMBL/GenBank/DDBJ databases">
        <title>Amycolatopsis sp. nov. DR6-1 isolated from Dendrobium heterocarpum.</title>
        <authorList>
            <person name="Tedsree N."/>
            <person name="Kuncharoen N."/>
            <person name="Likhitwitayawuid K."/>
            <person name="Tanasupawat S."/>
        </authorList>
    </citation>
    <scope>NUCLEOTIDE SEQUENCE [LARGE SCALE GENOMIC DNA]</scope>
    <source>
        <strain evidence="5 6">DR6-1</strain>
    </source>
</reference>
<dbReference type="RefSeq" id="WP_182889713.1">
    <property type="nucleotide sequence ID" value="NZ_JACGZW010000002.1"/>
</dbReference>
<feature type="compositionally biased region" description="Polar residues" evidence="2">
    <location>
        <begin position="66"/>
        <end position="83"/>
    </location>
</feature>
<keyword evidence="6" id="KW-1185">Reference proteome</keyword>
<dbReference type="Gene3D" id="3.30.60.230">
    <property type="entry name" value="Lsr2, dimerization domain"/>
    <property type="match status" value="1"/>
</dbReference>
<evidence type="ECO:0000259" key="3">
    <source>
        <dbReference type="Pfam" id="PF11774"/>
    </source>
</evidence>